<evidence type="ECO:0000313" key="2">
    <source>
        <dbReference type="EMBL" id="GIM46444.1"/>
    </source>
</evidence>
<feature type="signal peptide" evidence="1">
    <location>
        <begin position="1"/>
        <end position="25"/>
    </location>
</feature>
<dbReference type="Proteomes" id="UP001057291">
    <property type="component" value="Unassembled WGS sequence"/>
</dbReference>
<comment type="caution">
    <text evidence="2">The sequence shown here is derived from an EMBL/GenBank/DDBJ whole genome shotgun (WGS) entry which is preliminary data.</text>
</comment>
<organism evidence="2 3">
    <name type="scientific">Collibacillus ludicampi</name>
    <dbReference type="NCBI Taxonomy" id="2771369"/>
    <lineage>
        <taxon>Bacteria</taxon>
        <taxon>Bacillati</taxon>
        <taxon>Bacillota</taxon>
        <taxon>Bacilli</taxon>
        <taxon>Bacillales</taxon>
        <taxon>Alicyclobacillaceae</taxon>
        <taxon>Collibacillus</taxon>
    </lineage>
</organism>
<dbReference type="RefSeq" id="WP_282199547.1">
    <property type="nucleotide sequence ID" value="NZ_BOQE01000001.1"/>
</dbReference>
<accession>A0AAV4LFL5</accession>
<evidence type="ECO:0008006" key="4">
    <source>
        <dbReference type="Google" id="ProtNLM"/>
    </source>
</evidence>
<dbReference type="Gene3D" id="3.10.450.390">
    <property type="entry name" value="Protein of unknown function DUF3889"/>
    <property type="match status" value="1"/>
</dbReference>
<sequence length="112" mass="13420">MYSRIVCKWLCALAFIVTAKPSAYAYPLTVQMEPAYAKWGRLAMNETYKRFPRARIVDYKHVGRQQRSPTVTEETFKLWLRQDHREWGVYVRITFETPTEKVISVRFQEVKR</sequence>
<feature type="chain" id="PRO_5043752735" description="DUF3889 domain-containing protein" evidence="1">
    <location>
        <begin position="26"/>
        <end position="112"/>
    </location>
</feature>
<dbReference type="InterPro" id="IPR024987">
    <property type="entry name" value="DUF3889"/>
</dbReference>
<gene>
    <name evidence="2" type="ORF">DNHGIG_19930</name>
</gene>
<dbReference type="AlphaFoldDB" id="A0AAV4LFL5"/>
<dbReference type="Pfam" id="PF13028">
    <property type="entry name" value="DUF3889"/>
    <property type="match status" value="1"/>
</dbReference>
<evidence type="ECO:0000256" key="1">
    <source>
        <dbReference type="SAM" id="SignalP"/>
    </source>
</evidence>
<reference evidence="2" key="1">
    <citation type="journal article" date="2023" name="Int. J. Syst. Evol. Microbiol.">
        <title>Collibacillus ludicampi gen. nov., sp. nov., a new soil bacterium of the family Alicyclobacillaceae.</title>
        <authorList>
            <person name="Jojima T."/>
            <person name="Ioku Y."/>
            <person name="Fukuta Y."/>
            <person name="Shirasaka N."/>
            <person name="Matsumura Y."/>
            <person name="Mori M."/>
        </authorList>
    </citation>
    <scope>NUCLEOTIDE SEQUENCE</scope>
    <source>
        <strain evidence="2">TP075</strain>
    </source>
</reference>
<keyword evidence="3" id="KW-1185">Reference proteome</keyword>
<dbReference type="EMBL" id="BOQE01000001">
    <property type="protein sequence ID" value="GIM46444.1"/>
    <property type="molecule type" value="Genomic_DNA"/>
</dbReference>
<name>A0AAV4LFL5_9BACL</name>
<evidence type="ECO:0000313" key="3">
    <source>
        <dbReference type="Proteomes" id="UP001057291"/>
    </source>
</evidence>
<proteinExistence type="predicted"/>
<protein>
    <recommendedName>
        <fullName evidence="4">DUF3889 domain-containing protein</fullName>
    </recommendedName>
</protein>
<keyword evidence="1" id="KW-0732">Signal</keyword>